<feature type="chain" id="PRO_5042172663" evidence="4">
    <location>
        <begin position="27"/>
        <end position="485"/>
    </location>
</feature>
<feature type="compositionally biased region" description="Basic and acidic residues" evidence="3">
    <location>
        <begin position="283"/>
        <end position="309"/>
    </location>
</feature>
<dbReference type="InterPro" id="IPR057309">
    <property type="entry name" value="PcsB_CC"/>
</dbReference>
<dbReference type="PANTHER" id="PTHR21666:SF270">
    <property type="entry name" value="MUREIN HYDROLASE ACTIVATOR ENVC"/>
    <property type="match status" value="1"/>
</dbReference>
<keyword evidence="1 4" id="KW-0732">Signal</keyword>
<organism evidence="7 8">
    <name type="scientific">Hominimerdicola aceti</name>
    <dbReference type="NCBI Taxonomy" id="2981726"/>
    <lineage>
        <taxon>Bacteria</taxon>
        <taxon>Bacillati</taxon>
        <taxon>Bacillota</taxon>
        <taxon>Clostridia</taxon>
        <taxon>Eubacteriales</taxon>
        <taxon>Oscillospiraceae</taxon>
        <taxon>Hominimerdicola</taxon>
    </lineage>
</organism>
<dbReference type="Gene3D" id="2.70.70.10">
    <property type="entry name" value="Glucose Permease (Domain IIA)"/>
    <property type="match status" value="1"/>
</dbReference>
<protein>
    <submittedName>
        <fullName evidence="7">Peptidoglycan DD-metalloendopeptidase family protein</fullName>
    </submittedName>
</protein>
<gene>
    <name evidence="7" type="ORF">OCV57_11575</name>
</gene>
<dbReference type="InterPro" id="IPR011055">
    <property type="entry name" value="Dup_hybrid_motif"/>
</dbReference>
<feature type="signal peptide" evidence="4">
    <location>
        <begin position="1"/>
        <end position="26"/>
    </location>
</feature>
<feature type="region of interest" description="Disordered" evidence="3">
    <location>
        <begin position="283"/>
        <end position="342"/>
    </location>
</feature>
<comment type="caution">
    <text evidence="7">The sequence shown here is derived from an EMBL/GenBank/DDBJ whole genome shotgun (WGS) entry which is preliminary data.</text>
</comment>
<dbReference type="RefSeq" id="WP_267301680.1">
    <property type="nucleotide sequence ID" value="NZ_JAOQJZ010000013.1"/>
</dbReference>
<reference evidence="7 8" key="1">
    <citation type="journal article" date="2021" name="ISME Commun">
        <title>Automated analysis of genomic sequences facilitates high-throughput and comprehensive description of bacteria.</title>
        <authorList>
            <person name="Hitch T.C.A."/>
        </authorList>
    </citation>
    <scope>NUCLEOTIDE SEQUENCE [LARGE SCALE GENOMIC DNA]</scope>
    <source>
        <strain evidence="7 8">Sanger_31</strain>
    </source>
</reference>
<dbReference type="CDD" id="cd12797">
    <property type="entry name" value="M23_peptidase"/>
    <property type="match status" value="1"/>
</dbReference>
<dbReference type="Gene3D" id="6.10.250.3150">
    <property type="match status" value="1"/>
</dbReference>
<evidence type="ECO:0000256" key="2">
    <source>
        <dbReference type="SAM" id="Coils"/>
    </source>
</evidence>
<feature type="compositionally biased region" description="Low complexity" evidence="3">
    <location>
        <begin position="310"/>
        <end position="340"/>
    </location>
</feature>
<dbReference type="GO" id="GO:0004222">
    <property type="term" value="F:metalloendopeptidase activity"/>
    <property type="evidence" value="ECO:0007669"/>
    <property type="project" value="TreeGrafter"/>
</dbReference>
<evidence type="ECO:0000313" key="8">
    <source>
        <dbReference type="Proteomes" id="UP001208131"/>
    </source>
</evidence>
<evidence type="ECO:0000259" key="5">
    <source>
        <dbReference type="Pfam" id="PF01551"/>
    </source>
</evidence>
<dbReference type="Proteomes" id="UP001208131">
    <property type="component" value="Unassembled WGS sequence"/>
</dbReference>
<dbReference type="EMBL" id="JAOQJZ010000013">
    <property type="protein sequence ID" value="MCU6706561.1"/>
    <property type="molecule type" value="Genomic_DNA"/>
</dbReference>
<evidence type="ECO:0000256" key="4">
    <source>
        <dbReference type="SAM" id="SignalP"/>
    </source>
</evidence>
<keyword evidence="2" id="KW-0175">Coiled coil</keyword>
<evidence type="ECO:0000313" key="7">
    <source>
        <dbReference type="EMBL" id="MCU6706561.1"/>
    </source>
</evidence>
<dbReference type="PANTHER" id="PTHR21666">
    <property type="entry name" value="PEPTIDASE-RELATED"/>
    <property type="match status" value="1"/>
</dbReference>
<dbReference type="SUPFAM" id="SSF51261">
    <property type="entry name" value="Duplicated hybrid motif"/>
    <property type="match status" value="1"/>
</dbReference>
<accession>A0AAE3LNC1</accession>
<name>A0AAE3LNC1_9FIRM</name>
<feature type="domain" description="Peptidoglycan hydrolase PcsB coiled-coil" evidence="6">
    <location>
        <begin position="133"/>
        <end position="193"/>
    </location>
</feature>
<feature type="domain" description="M23ase beta-sheet core" evidence="5">
    <location>
        <begin position="371"/>
        <end position="481"/>
    </location>
</feature>
<evidence type="ECO:0000256" key="1">
    <source>
        <dbReference type="ARBA" id="ARBA00022729"/>
    </source>
</evidence>
<dbReference type="AlphaFoldDB" id="A0AAE3LNC1"/>
<sequence length="485" mass="54503">MKTGIFTMKRVLAFTIAVVASMTMLAGGTQPVMTAQNASAESQAIKNNKKKISSAKDKISELEQKQADLDKQINSTKDDISKEEENQKAIQEQIETVQETILTLEDSITDLETEIADLEEAIAKSEIKIKNKRTEIENGVVDFKQRLRAMYVAGNSSYTDILIGSTDFYDMLMKIELVKRVADHDNTMIDGLVELKGEYESQETELEANKADLETNKTTLEEQKAYHTEQKKKLDDLYAKSQAVIDQLEEDKAAYEANKEQINKEQDDFEAQLQKLYKEQEQIKKKEEEERKKKEEEERKRREEEERKQQQQQQNNNGNSSSSNANGNTSNSGQSSTNNGDYNYTDKSQFTWPVPGYYHISYGVGWRWGAYHKGIDIWSPGIRGAKICAAAEGTVILVSNTCTHDYGKNGSCGCGGGYGNYCIIDHGNGYWTLYGHSQYMSVTQGQHVNKGDVLGIVGSTGYSTGDHLHFEVRLNGVAQNPSNYV</sequence>
<feature type="coiled-coil region" evidence="2">
    <location>
        <begin position="45"/>
        <end position="135"/>
    </location>
</feature>
<dbReference type="InterPro" id="IPR050570">
    <property type="entry name" value="Cell_wall_metabolism_enzyme"/>
</dbReference>
<dbReference type="Pfam" id="PF24568">
    <property type="entry name" value="CC_PcsB"/>
    <property type="match status" value="1"/>
</dbReference>
<dbReference type="SUPFAM" id="SSF57997">
    <property type="entry name" value="Tropomyosin"/>
    <property type="match status" value="1"/>
</dbReference>
<evidence type="ECO:0000256" key="3">
    <source>
        <dbReference type="SAM" id="MobiDB-lite"/>
    </source>
</evidence>
<evidence type="ECO:0000259" key="6">
    <source>
        <dbReference type="Pfam" id="PF24568"/>
    </source>
</evidence>
<dbReference type="InterPro" id="IPR016047">
    <property type="entry name" value="M23ase_b-sheet_dom"/>
</dbReference>
<dbReference type="Pfam" id="PF01551">
    <property type="entry name" value="Peptidase_M23"/>
    <property type="match status" value="1"/>
</dbReference>
<keyword evidence="8" id="KW-1185">Reference proteome</keyword>
<proteinExistence type="predicted"/>